<feature type="domain" description="Thioredoxin" evidence="5">
    <location>
        <begin position="28"/>
        <end position="220"/>
    </location>
</feature>
<dbReference type="Gene3D" id="3.40.30.10">
    <property type="entry name" value="Glutaredoxin"/>
    <property type="match status" value="1"/>
</dbReference>
<reference evidence="6 7" key="1">
    <citation type="submission" date="2016-10" db="EMBL/GenBank/DDBJ databases">
        <authorList>
            <person name="de Groot N.N."/>
        </authorList>
    </citation>
    <scope>NUCLEOTIDE SEQUENCE [LARGE SCALE GENOMIC DNA]</scope>
    <source>
        <strain evidence="6 7">GAS522</strain>
    </source>
</reference>
<sequence length="226" mass="24394">MSRTNDPAGNRPEHSRREALGLLGVSAALLGAAALSRPAVAADDETVLTEALVLRDPEIPAAGNVDGDVTIVEWFDYNCPYCRKIDPELRQVIQDDGKVRLVLKDWPILGPVSKVASRMALAAKYQDKFMAAHEAMIGVSSKLTEPRLGELLSGAGIDMERLKRDLQTNAKAIDAILARNNDQALAFGFKGTPSFIVGKFRVPGVLTMAEFELVIADARKAKALKG</sequence>
<dbReference type="CDD" id="cd03023">
    <property type="entry name" value="DsbA_Com1_like"/>
    <property type="match status" value="1"/>
</dbReference>
<evidence type="ECO:0000256" key="3">
    <source>
        <dbReference type="ARBA" id="ARBA00023157"/>
    </source>
</evidence>
<keyword evidence="2" id="KW-0560">Oxidoreductase</keyword>
<dbReference type="InterPro" id="IPR013766">
    <property type="entry name" value="Thioredoxin_domain"/>
</dbReference>
<dbReference type="GO" id="GO:0016853">
    <property type="term" value="F:isomerase activity"/>
    <property type="evidence" value="ECO:0007669"/>
    <property type="project" value="UniProtKB-KW"/>
</dbReference>
<dbReference type="PROSITE" id="PS51318">
    <property type="entry name" value="TAT"/>
    <property type="match status" value="1"/>
</dbReference>
<gene>
    <name evidence="6" type="ORF">SAMN05444171_4294</name>
</gene>
<name>A0A1M7B527_9BRAD</name>
<dbReference type="SUPFAM" id="SSF52833">
    <property type="entry name" value="Thioredoxin-like"/>
    <property type="match status" value="1"/>
</dbReference>
<dbReference type="InterPro" id="IPR001853">
    <property type="entry name" value="DSBA-like_thioredoxin_dom"/>
</dbReference>
<keyword evidence="1" id="KW-0732">Signal</keyword>
<dbReference type="PANTHER" id="PTHR13887">
    <property type="entry name" value="GLUTATHIONE S-TRANSFERASE KAPPA"/>
    <property type="match status" value="1"/>
</dbReference>
<dbReference type="InterPro" id="IPR036249">
    <property type="entry name" value="Thioredoxin-like_sf"/>
</dbReference>
<keyword evidence="6" id="KW-0413">Isomerase</keyword>
<accession>A0A1M7B527</accession>
<evidence type="ECO:0000256" key="4">
    <source>
        <dbReference type="ARBA" id="ARBA00023284"/>
    </source>
</evidence>
<evidence type="ECO:0000313" key="7">
    <source>
        <dbReference type="Proteomes" id="UP000183208"/>
    </source>
</evidence>
<dbReference type="RefSeq" id="WP_074823074.1">
    <property type="nucleotide sequence ID" value="NZ_FNTI01000001.1"/>
</dbReference>
<evidence type="ECO:0000256" key="1">
    <source>
        <dbReference type="ARBA" id="ARBA00022729"/>
    </source>
</evidence>
<dbReference type="Proteomes" id="UP000183208">
    <property type="component" value="Unassembled WGS sequence"/>
</dbReference>
<proteinExistence type="predicted"/>
<evidence type="ECO:0000256" key="2">
    <source>
        <dbReference type="ARBA" id="ARBA00023002"/>
    </source>
</evidence>
<dbReference type="GO" id="GO:0016491">
    <property type="term" value="F:oxidoreductase activity"/>
    <property type="evidence" value="ECO:0007669"/>
    <property type="project" value="UniProtKB-KW"/>
</dbReference>
<keyword evidence="3" id="KW-1015">Disulfide bond</keyword>
<protein>
    <submittedName>
        <fullName evidence="6">Protein-disulfide isomerase</fullName>
    </submittedName>
</protein>
<dbReference type="OrthoDB" id="9780147at2"/>
<evidence type="ECO:0000259" key="5">
    <source>
        <dbReference type="PROSITE" id="PS51352"/>
    </source>
</evidence>
<dbReference type="EMBL" id="FNTI01000001">
    <property type="protein sequence ID" value="SED50570.1"/>
    <property type="molecule type" value="Genomic_DNA"/>
</dbReference>
<organism evidence="6 7">
    <name type="scientific">Bradyrhizobium lablabi</name>
    <dbReference type="NCBI Taxonomy" id="722472"/>
    <lineage>
        <taxon>Bacteria</taxon>
        <taxon>Pseudomonadati</taxon>
        <taxon>Pseudomonadota</taxon>
        <taxon>Alphaproteobacteria</taxon>
        <taxon>Hyphomicrobiales</taxon>
        <taxon>Nitrobacteraceae</taxon>
        <taxon>Bradyrhizobium</taxon>
    </lineage>
</organism>
<keyword evidence="4" id="KW-0676">Redox-active center</keyword>
<dbReference type="PANTHER" id="PTHR13887:SF14">
    <property type="entry name" value="DISULFIDE BOND FORMATION PROTEIN D"/>
    <property type="match status" value="1"/>
</dbReference>
<dbReference type="Pfam" id="PF01323">
    <property type="entry name" value="DSBA"/>
    <property type="match status" value="1"/>
</dbReference>
<dbReference type="PROSITE" id="PS51352">
    <property type="entry name" value="THIOREDOXIN_2"/>
    <property type="match status" value="1"/>
</dbReference>
<evidence type="ECO:0000313" key="6">
    <source>
        <dbReference type="EMBL" id="SED50570.1"/>
    </source>
</evidence>
<dbReference type="InterPro" id="IPR006311">
    <property type="entry name" value="TAT_signal"/>
</dbReference>
<dbReference type="AlphaFoldDB" id="A0A1M7B527"/>